<proteinExistence type="predicted"/>
<accession>A0AAD1D3T0</accession>
<sequence length="90" mass="9589">MRSRLARFQIDDEAFAAVDGESQLPLGEAEGLAGSSDGGAELGCVVDYAIVTEREDCMWAIGFKRIISRLGSNYPELAESNEISLSSSSA</sequence>
<organism evidence="1 2">
    <name type="scientific">Sphingosinicella microcystinivorans</name>
    <dbReference type="NCBI Taxonomy" id="335406"/>
    <lineage>
        <taxon>Bacteria</taxon>
        <taxon>Pseudomonadati</taxon>
        <taxon>Pseudomonadota</taxon>
        <taxon>Alphaproteobacteria</taxon>
        <taxon>Sphingomonadales</taxon>
        <taxon>Sphingosinicellaceae</taxon>
        <taxon>Sphingosinicella</taxon>
    </lineage>
</organism>
<evidence type="ECO:0000313" key="2">
    <source>
        <dbReference type="Proteomes" id="UP000275727"/>
    </source>
</evidence>
<evidence type="ECO:0000313" key="1">
    <source>
        <dbReference type="EMBL" id="BBE33261.1"/>
    </source>
</evidence>
<dbReference type="Proteomes" id="UP000275727">
    <property type="component" value="Chromosome"/>
</dbReference>
<gene>
    <name evidence="1" type="ORF">SmB9_09190</name>
</gene>
<dbReference type="RefSeq" id="WP_243445546.1">
    <property type="nucleotide sequence ID" value="NZ_AP018711.1"/>
</dbReference>
<protein>
    <submittedName>
        <fullName evidence="1">Uncharacterized protein</fullName>
    </submittedName>
</protein>
<name>A0AAD1D3T0_SPHMI</name>
<dbReference type="KEGG" id="smic:SmB9_09190"/>
<dbReference type="AlphaFoldDB" id="A0AAD1D3T0"/>
<dbReference type="EMBL" id="AP018711">
    <property type="protein sequence ID" value="BBE33261.1"/>
    <property type="molecule type" value="Genomic_DNA"/>
</dbReference>
<reference evidence="1 2" key="1">
    <citation type="submission" date="2018-06" db="EMBL/GenBank/DDBJ databases">
        <title>Complete Genome Sequence of the Microcystin-Degrading Bacterium Sphingosinicella microcystinivorans Strain B-9.</title>
        <authorList>
            <person name="Jin H."/>
            <person name="Nishizawa T."/>
            <person name="Guo Y."/>
            <person name="Nishizawa A."/>
            <person name="Park H."/>
            <person name="Kato H."/>
            <person name="Tsuji K."/>
            <person name="Harada K."/>
        </authorList>
    </citation>
    <scope>NUCLEOTIDE SEQUENCE [LARGE SCALE GENOMIC DNA]</scope>
    <source>
        <strain evidence="1 2">B9</strain>
    </source>
</reference>